<feature type="domain" description="Nitrile hydratase beta subunit-like N-terminal" evidence="1">
    <location>
        <begin position="25"/>
        <end position="109"/>
    </location>
</feature>
<gene>
    <name evidence="2" type="ORF">FKY71_11430</name>
</gene>
<dbReference type="AlphaFoldDB" id="A0A540VQ45"/>
<dbReference type="Gene3D" id="1.10.472.20">
    <property type="entry name" value="Nitrile hydratase, beta subunit"/>
    <property type="match status" value="1"/>
</dbReference>
<dbReference type="InterPro" id="IPR008990">
    <property type="entry name" value="Elect_transpt_acc-like_dom_sf"/>
</dbReference>
<dbReference type="InterPro" id="IPR042262">
    <property type="entry name" value="CN_hydtase_beta_C"/>
</dbReference>
<name>A0A540VQ45_9GAMM</name>
<dbReference type="NCBIfam" id="TIGR03889">
    <property type="entry name" value="nitrile_acc"/>
    <property type="match status" value="1"/>
</dbReference>
<dbReference type="Proteomes" id="UP000315400">
    <property type="component" value="Unassembled WGS sequence"/>
</dbReference>
<proteinExistence type="predicted"/>
<evidence type="ECO:0000313" key="3">
    <source>
        <dbReference type="Proteomes" id="UP000315400"/>
    </source>
</evidence>
<sequence>MQTKFEHFAATNLLGGKQSPPRNNGKLYFDSEWEQRAFGLALALSKAGYFEWEDFQQSLIQAIGEWEAKHETDDPSWDYYERWLLALERVVRASGLVDAPDVADRVADFRWPQAQSCSEL</sequence>
<dbReference type="EMBL" id="VIFK01000119">
    <property type="protein sequence ID" value="TQE98891.1"/>
    <property type="molecule type" value="Genomic_DNA"/>
</dbReference>
<dbReference type="InterPro" id="IPR049054">
    <property type="entry name" value="CN_hydtase_beta-like_N"/>
</dbReference>
<accession>A0A540VQ45</accession>
<protein>
    <submittedName>
        <fullName evidence="2">Nitrile hydratase accessory protein</fullName>
    </submittedName>
</protein>
<dbReference type="InterPro" id="IPR023808">
    <property type="entry name" value="Nitrile_Hydratase_acc_put"/>
</dbReference>
<organism evidence="2 3">
    <name type="scientific">Spiribacter salinus</name>
    <dbReference type="NCBI Taxonomy" id="1335746"/>
    <lineage>
        <taxon>Bacteria</taxon>
        <taxon>Pseudomonadati</taxon>
        <taxon>Pseudomonadota</taxon>
        <taxon>Gammaproteobacteria</taxon>
        <taxon>Chromatiales</taxon>
        <taxon>Ectothiorhodospiraceae</taxon>
        <taxon>Spiribacter</taxon>
    </lineage>
</organism>
<dbReference type="Pfam" id="PF21006">
    <property type="entry name" value="NHase_beta_N"/>
    <property type="match status" value="1"/>
</dbReference>
<evidence type="ECO:0000313" key="2">
    <source>
        <dbReference type="EMBL" id="TQE98891.1"/>
    </source>
</evidence>
<reference evidence="2 3" key="1">
    <citation type="submission" date="2019-06" db="EMBL/GenBank/DDBJ databases">
        <title>Metagenome assembled Genome of Spiribacter salinus SL48-SHIP from the microbial mat of Salt Lake 48 (Novosibirsk region, Russia).</title>
        <authorList>
            <person name="Shipova A."/>
            <person name="Rozanov A.S."/>
            <person name="Bryanskaya A.V."/>
            <person name="Peltek S.E."/>
        </authorList>
    </citation>
    <scope>NUCLEOTIDE SEQUENCE [LARGE SCALE GENOMIC DNA]</scope>
    <source>
        <strain evidence="2">SL48-SHIP-2</strain>
    </source>
</reference>
<comment type="caution">
    <text evidence="2">The sequence shown here is derived from an EMBL/GenBank/DDBJ whole genome shotgun (WGS) entry which is preliminary data.</text>
</comment>
<evidence type="ECO:0000259" key="1">
    <source>
        <dbReference type="Pfam" id="PF21006"/>
    </source>
</evidence>
<dbReference type="SUPFAM" id="SSF50090">
    <property type="entry name" value="Electron transport accessory proteins"/>
    <property type="match status" value="1"/>
</dbReference>